<dbReference type="EMBL" id="FXUY01000001">
    <property type="protein sequence ID" value="SMQ23077.1"/>
    <property type="molecule type" value="Genomic_DNA"/>
</dbReference>
<comment type="caution">
    <text evidence="1">The sequence shown here is derived from an EMBL/GenBank/DDBJ whole genome shotgun (WGS) entry which is preliminary data.</text>
</comment>
<organism evidence="1 2">
    <name type="scientific">Pseudomonas helmanticensis</name>
    <dbReference type="NCBI Taxonomy" id="1471381"/>
    <lineage>
        <taxon>Bacteria</taxon>
        <taxon>Pseudomonadati</taxon>
        <taxon>Pseudomonadota</taxon>
        <taxon>Gammaproteobacteria</taxon>
        <taxon>Pseudomonadales</taxon>
        <taxon>Pseudomonadaceae</taxon>
        <taxon>Pseudomonas</taxon>
    </lineage>
</organism>
<accession>A0ACD2U107</accession>
<protein>
    <submittedName>
        <fullName evidence="1">Uncharacterized protein</fullName>
    </submittedName>
</protein>
<keyword evidence="2" id="KW-1185">Reference proteome</keyword>
<evidence type="ECO:0000313" key="1">
    <source>
        <dbReference type="EMBL" id="SMQ23077.1"/>
    </source>
</evidence>
<sequence length="100" mass="11831">MYQEFHWFKADFQVQTPEDGRHRNDADLRLGNLRRPRINGELNAGELISKARTFLRRCYELELQIIGITDHNFSAIEDPQDWFLTQLVQQNKSVDFDHGV</sequence>
<proteinExistence type="predicted"/>
<evidence type="ECO:0000313" key="2">
    <source>
        <dbReference type="Proteomes" id="UP001158048"/>
    </source>
</evidence>
<name>A0ACD2U107_9PSED</name>
<reference evidence="1" key="1">
    <citation type="submission" date="2017-05" db="EMBL/GenBank/DDBJ databases">
        <authorList>
            <person name="Varghese N."/>
            <person name="Submissions S."/>
        </authorList>
    </citation>
    <scope>NUCLEOTIDE SEQUENCE</scope>
    <source>
        <strain evidence="1">LMG 28168</strain>
    </source>
</reference>
<dbReference type="Proteomes" id="UP001158048">
    <property type="component" value="Unassembled WGS sequence"/>
</dbReference>
<gene>
    <name evidence="1" type="ORF">SAMN04488483_0740</name>
</gene>